<keyword evidence="7" id="KW-1185">Reference proteome</keyword>
<name>A0ABY4SE64_AQUTE</name>
<dbReference type="Gene3D" id="3.20.20.190">
    <property type="entry name" value="Phosphatidylinositol (PI) phosphodiesterase"/>
    <property type="match status" value="1"/>
</dbReference>
<accession>A0ABY4SE64</accession>
<sequence length="887" mass="96514">MKRWMRSALAGMAALVATVGLAPAAWAAVHIPDCGGENQRVCKWTDQEYYDTGLGSCEYDLKESNGVCVNEKRRIWAGRDAWLEWALKQQRYGISVNEPINWVPHIGGHNAYSSRNQGFGIDQSNQTYSISDQLRMGVRFLEIDPHYSEGQYVVCHNSKQVCLPSYRRRLAYVFDEIRLWLRDNPDEVLFIKLDEHVDDNTAGLGELINHYFRDTVYKRAADPKQWPTVAQVRAAGKQVLLATRNAQISSTTYMWYFDYNYATGRDHPKLFDLGVCTDGDGRATYSRPKWMWSAVAEGRSASNFFDLTGLIPSGQAVAAYLRCGVSVVGLDYLDALSDSAITFFRSYDKDDRVAGSVWTFEPGDYGQAGPVMMRGNTGRWASRPASEPRRFACALVDASQNFQSRGFRVTQAADVWTRGEETCRREFGTGYRFAVPTLPHINDAVLRAAGGSDVWLNYSLVTQRDPIALPGTLQYITPLGLKPTEPREITVYGRTDRPRTLVAKADVDWLQLTWTDGTAVRDQGNRLQVRLAPQAPVDAGEYKGTLSVGYQDGAGTVSQIPVLYRIQPELLIGINPARPVVRQPAEARLTVQLVARVPKMPISGGAVTLRELLTPPSASQPATYRDLGTRNVQGSGVDLKLEFVVPSRSLAQGVHQLVAEYSGGPTYLASRTALTPFEVLPRIEVQPTSVSFSLPPGGPLPAAQALKIAGAQGAVKLGKLPAWAQAQQVGDEWRVGLNTSALQLPAGRHATSFVVSDGQPGENTVPLTLDVQPSASGLPVLYASSGGPRRDGGRDERFVPLRIVNNGPGAAVGVQITSIGVEVLSGSGTVSVRGGLPIALPSIAAGGSATPELLLRWPATATRVRLTLGISANDGSYTATPTLSLIR</sequence>
<feature type="chain" id="PRO_5046839994" evidence="5">
    <location>
        <begin position="28"/>
        <end position="887"/>
    </location>
</feature>
<keyword evidence="3" id="KW-1133">Transmembrane helix</keyword>
<keyword evidence="4" id="KW-0472">Membrane</keyword>
<keyword evidence="2" id="KW-0812">Transmembrane</keyword>
<evidence type="ECO:0000313" key="7">
    <source>
        <dbReference type="Proteomes" id="UP001056201"/>
    </source>
</evidence>
<evidence type="ECO:0000256" key="5">
    <source>
        <dbReference type="SAM" id="SignalP"/>
    </source>
</evidence>
<dbReference type="PANTHER" id="PTHR35518:SF2">
    <property type="entry name" value="MAINTENANCE OF TELOMERE CAPPING PROTEIN 6"/>
    <property type="match status" value="1"/>
</dbReference>
<dbReference type="InterPro" id="IPR051008">
    <property type="entry name" value="Telomere_Capping_Maintenance"/>
</dbReference>
<evidence type="ECO:0000256" key="1">
    <source>
        <dbReference type="ARBA" id="ARBA00004370"/>
    </source>
</evidence>
<protein>
    <submittedName>
        <fullName evidence="6">Phosphatidylinositol-specific phospholipase C domain-containing protein</fullName>
    </submittedName>
</protein>
<evidence type="ECO:0000256" key="3">
    <source>
        <dbReference type="ARBA" id="ARBA00022989"/>
    </source>
</evidence>
<evidence type="ECO:0000256" key="4">
    <source>
        <dbReference type="ARBA" id="ARBA00023136"/>
    </source>
</evidence>
<dbReference type="Pfam" id="PF26146">
    <property type="entry name" value="PI-PLC_X"/>
    <property type="match status" value="1"/>
</dbReference>
<evidence type="ECO:0000313" key="6">
    <source>
        <dbReference type="EMBL" id="URI09590.1"/>
    </source>
</evidence>
<organism evidence="6 7">
    <name type="scientific">Aquincola tertiaricarbonis</name>
    <dbReference type="NCBI Taxonomy" id="391953"/>
    <lineage>
        <taxon>Bacteria</taxon>
        <taxon>Pseudomonadati</taxon>
        <taxon>Pseudomonadota</taxon>
        <taxon>Betaproteobacteria</taxon>
        <taxon>Burkholderiales</taxon>
        <taxon>Sphaerotilaceae</taxon>
        <taxon>Aquincola</taxon>
    </lineage>
</organism>
<keyword evidence="5" id="KW-0732">Signal</keyword>
<proteinExistence type="predicted"/>
<dbReference type="SUPFAM" id="SSF51695">
    <property type="entry name" value="PLC-like phosphodiesterases"/>
    <property type="match status" value="1"/>
</dbReference>
<evidence type="ECO:0000256" key="2">
    <source>
        <dbReference type="ARBA" id="ARBA00022692"/>
    </source>
</evidence>
<dbReference type="PROSITE" id="PS50007">
    <property type="entry name" value="PIPLC_X_DOMAIN"/>
    <property type="match status" value="1"/>
</dbReference>
<feature type="signal peptide" evidence="5">
    <location>
        <begin position="1"/>
        <end position="27"/>
    </location>
</feature>
<comment type="subcellular location">
    <subcellularLocation>
        <location evidence="1">Membrane</location>
    </subcellularLocation>
</comment>
<gene>
    <name evidence="6" type="ORF">MW290_28970</name>
</gene>
<dbReference type="EMBL" id="CP097636">
    <property type="protein sequence ID" value="URI09590.1"/>
    <property type="molecule type" value="Genomic_DNA"/>
</dbReference>
<dbReference type="Proteomes" id="UP001056201">
    <property type="component" value="Chromosome 2"/>
</dbReference>
<dbReference type="RefSeq" id="WP_250197815.1">
    <property type="nucleotide sequence ID" value="NZ_CP097636.1"/>
</dbReference>
<dbReference type="InterPro" id="IPR017946">
    <property type="entry name" value="PLC-like_Pdiesterase_TIM-brl"/>
</dbReference>
<dbReference type="PANTHER" id="PTHR35518">
    <property type="entry name" value="MAINTENANCE OF TELOMOERE CAPPING"/>
    <property type="match status" value="1"/>
</dbReference>
<reference evidence="6" key="1">
    <citation type="submission" date="2022-05" db="EMBL/GenBank/DDBJ databases">
        <title>An RpoN-dependent PEP-CTERM gene is involved in floc formation of an Aquincola tertiaricarbonis strain.</title>
        <authorList>
            <person name="Qiu D."/>
            <person name="Xia M."/>
        </authorList>
    </citation>
    <scope>NUCLEOTIDE SEQUENCE</scope>
    <source>
        <strain evidence="6">RN12</strain>
    </source>
</reference>